<dbReference type="AlphaFoldDB" id="S8AXB8"/>
<gene>
    <name evidence="2" type="ORF">PDE_05942</name>
</gene>
<dbReference type="EMBL" id="KB644412">
    <property type="protein sequence ID" value="EPS30988.1"/>
    <property type="molecule type" value="Genomic_DNA"/>
</dbReference>
<name>S8AXB8_PENO1</name>
<organism evidence="2 3">
    <name type="scientific">Penicillium oxalicum (strain 114-2 / CGMCC 5302)</name>
    <name type="common">Penicillium decumbens</name>
    <dbReference type="NCBI Taxonomy" id="933388"/>
    <lineage>
        <taxon>Eukaryota</taxon>
        <taxon>Fungi</taxon>
        <taxon>Dikarya</taxon>
        <taxon>Ascomycota</taxon>
        <taxon>Pezizomycotina</taxon>
        <taxon>Eurotiomycetes</taxon>
        <taxon>Eurotiomycetidae</taxon>
        <taxon>Eurotiales</taxon>
        <taxon>Aspergillaceae</taxon>
        <taxon>Penicillium</taxon>
    </lineage>
</organism>
<dbReference type="HOGENOM" id="CLU_025273_0_0_1"/>
<evidence type="ECO:0008006" key="4">
    <source>
        <dbReference type="Google" id="ProtNLM"/>
    </source>
</evidence>
<dbReference type="OrthoDB" id="2142598at2759"/>
<accession>S8AXB8</accession>
<feature type="compositionally biased region" description="Pro residues" evidence="1">
    <location>
        <begin position="738"/>
        <end position="756"/>
    </location>
</feature>
<reference evidence="2 3" key="1">
    <citation type="journal article" date="2013" name="PLoS ONE">
        <title>Genomic and secretomic analyses reveal unique features of the lignocellulolytic enzyme system of Penicillium decumbens.</title>
        <authorList>
            <person name="Liu G."/>
            <person name="Zhang L."/>
            <person name="Wei X."/>
            <person name="Zou G."/>
            <person name="Qin Y."/>
            <person name="Ma L."/>
            <person name="Li J."/>
            <person name="Zheng H."/>
            <person name="Wang S."/>
            <person name="Wang C."/>
            <person name="Xun L."/>
            <person name="Zhao G.-P."/>
            <person name="Zhou Z."/>
            <person name="Qu Y."/>
        </authorList>
    </citation>
    <scope>NUCLEOTIDE SEQUENCE [LARGE SCALE GENOMIC DNA]</scope>
    <source>
        <strain evidence="3">114-2 / CGMCC 5302</strain>
    </source>
</reference>
<dbReference type="Proteomes" id="UP000019376">
    <property type="component" value="Unassembled WGS sequence"/>
</dbReference>
<evidence type="ECO:0000313" key="2">
    <source>
        <dbReference type="EMBL" id="EPS30988.1"/>
    </source>
</evidence>
<dbReference type="eggNOG" id="ENOG502SH5H">
    <property type="taxonomic scope" value="Eukaryota"/>
</dbReference>
<evidence type="ECO:0000313" key="3">
    <source>
        <dbReference type="Proteomes" id="UP000019376"/>
    </source>
</evidence>
<proteinExistence type="predicted"/>
<sequence length="785" mass="89199">MLPSETSIAEFLSFAPAANAETAVVFLQQCDTINEAVDQYYHNPHKYVGPSRPSVSPTISLGGPTSPRFTAITSCSEQSTIDPVEHRNLSSAHCSSSLSRSQRDSSLVPDNLHTNALIEATKKRAVDEQQVQNMRLAVQTRFRVYNSEIEPERECEYPCNCPIHKYVQKKAERLPIQEQWARAVMYPGEKHYYGYVWGARFFNHNPYQGKVISPYGYVSSRYLAMPRPDPTFHAKSLHQAIEVNEDLNSKAQLAVDALEPSFCIWDVDQLEKSISALGISSATSQLQSSGKLRRPSLKKALSIKSSEERVASKTLKLFAGARELRDSIVKEESGRWPCDEDKSVVYRYQDNMRLTRAMTDMRNQKPLQYLHLLRAGYFEPIPLAWAKDLSSPLRFTIDAAAGWRGITPTWRGFQTTGEERLQWVVNHRSGNTRGRERPNFFTALNQARTRMAQSVPCPSIYRSPYDTCFLKTTATEYSKQIIKVQDYAFNEPSEPTDETMILLDVSGSMDRPPRRSIYDQYLLTEFVGSSHPRNKDVAQSIIRRFTQALANHDQNRSGYELTTFSSKAENIGHLNYFNFEDRWLNIKFGGRARVMIGWQSLKERFFQKHASTAIFHPIYGWQAGPQTPKLRTLLVFDGEVQDIDDFELDLLSSPWAHVTILLIGANECPRHHQNANRLQSISDANPRVSFVDAQGNVPERFVVHELLKRHLGRPICMGEFEQLELVPGQLRPFELPAREPPPPHLPELEQPGPPTPVELASREILWQPELEGDHPPPYSVAVGDA</sequence>
<protein>
    <recommendedName>
        <fullName evidence="4">VWFA domain-containing protein</fullName>
    </recommendedName>
</protein>
<dbReference type="SUPFAM" id="SSF53300">
    <property type="entry name" value="vWA-like"/>
    <property type="match status" value="1"/>
</dbReference>
<dbReference type="STRING" id="933388.S8AXB8"/>
<keyword evidence="3" id="KW-1185">Reference proteome</keyword>
<dbReference type="PhylomeDB" id="S8AXB8"/>
<feature type="region of interest" description="Disordered" evidence="1">
    <location>
        <begin position="733"/>
        <end position="759"/>
    </location>
</feature>
<evidence type="ECO:0000256" key="1">
    <source>
        <dbReference type="SAM" id="MobiDB-lite"/>
    </source>
</evidence>
<dbReference type="InterPro" id="IPR036465">
    <property type="entry name" value="vWFA_dom_sf"/>
</dbReference>